<comment type="caution">
    <text evidence="5">The sequence shown here is derived from an EMBL/GenBank/DDBJ whole genome shotgun (WGS) entry which is preliminary data.</text>
</comment>
<dbReference type="AlphaFoldDB" id="A0A7W7VX25"/>
<evidence type="ECO:0000256" key="1">
    <source>
        <dbReference type="ARBA" id="ARBA00023015"/>
    </source>
</evidence>
<evidence type="ECO:0000259" key="4">
    <source>
        <dbReference type="SMART" id="SM00418"/>
    </source>
</evidence>
<gene>
    <name evidence="5" type="ORF">FHR34_005120</name>
</gene>
<keyword evidence="2 5" id="KW-0238">DNA-binding</keyword>
<dbReference type="InterPro" id="IPR011991">
    <property type="entry name" value="ArsR-like_HTH"/>
</dbReference>
<dbReference type="SMART" id="SM00418">
    <property type="entry name" value="HTH_ARSR"/>
    <property type="match status" value="1"/>
</dbReference>
<organism evidence="5 6">
    <name type="scientific">Kitasatospora kifunensis</name>
    <name type="common">Streptomyces kifunensis</name>
    <dbReference type="NCBI Taxonomy" id="58351"/>
    <lineage>
        <taxon>Bacteria</taxon>
        <taxon>Bacillati</taxon>
        <taxon>Actinomycetota</taxon>
        <taxon>Actinomycetes</taxon>
        <taxon>Kitasatosporales</taxon>
        <taxon>Streptomycetaceae</taxon>
        <taxon>Kitasatospora</taxon>
    </lineage>
</organism>
<reference evidence="5 6" key="1">
    <citation type="submission" date="2020-08" db="EMBL/GenBank/DDBJ databases">
        <title>Sequencing the genomes of 1000 actinobacteria strains.</title>
        <authorList>
            <person name="Klenk H.-P."/>
        </authorList>
    </citation>
    <scope>NUCLEOTIDE SEQUENCE [LARGE SCALE GENOMIC DNA]</scope>
    <source>
        <strain evidence="5 6">DSM 41654</strain>
    </source>
</reference>
<evidence type="ECO:0000313" key="5">
    <source>
        <dbReference type="EMBL" id="MBB4926127.1"/>
    </source>
</evidence>
<dbReference type="RefSeq" id="WP_184938913.1">
    <property type="nucleotide sequence ID" value="NZ_JACHJV010000001.1"/>
</dbReference>
<dbReference type="PANTHER" id="PTHR43132">
    <property type="entry name" value="ARSENICAL RESISTANCE OPERON REPRESSOR ARSR-RELATED"/>
    <property type="match status" value="1"/>
</dbReference>
<proteinExistence type="predicted"/>
<dbReference type="SUPFAM" id="SSF46785">
    <property type="entry name" value="Winged helix' DNA-binding domain"/>
    <property type="match status" value="1"/>
</dbReference>
<evidence type="ECO:0000313" key="6">
    <source>
        <dbReference type="Proteomes" id="UP000540506"/>
    </source>
</evidence>
<evidence type="ECO:0000256" key="2">
    <source>
        <dbReference type="ARBA" id="ARBA00023125"/>
    </source>
</evidence>
<dbReference type="InterPro" id="IPR001845">
    <property type="entry name" value="HTH_ArsR_DNA-bd_dom"/>
</dbReference>
<sequence>MRIHFTVDDLAQLSMISTLGPVVESAFALKQFGRQGSASFHGWRKGVREQLGTRVAEVEQLADRYAADELLPLLKLHSGGNPELGGDERARQQARATLFEFCQVAVLPHWRQTRGHLASVRDASGRIGIANGMHALLDNLHPSLNWKPPVLEVAGEPDRDVHLNGRGLVLCPSLFLGGKACMVLDDLQEIGVPVLVFSVPVDAATESEFWGQYGGGEQALGALVGHTRAAALQMLSESCTTGELSQRLNISLAGASKHATVLRKAGLVTTARKRNTALHSLTPLGVALLRQRHSSRAS</sequence>
<dbReference type="Proteomes" id="UP000540506">
    <property type="component" value="Unassembled WGS sequence"/>
</dbReference>
<dbReference type="EMBL" id="JACHJV010000001">
    <property type="protein sequence ID" value="MBB4926127.1"/>
    <property type="molecule type" value="Genomic_DNA"/>
</dbReference>
<keyword evidence="1" id="KW-0805">Transcription regulation</keyword>
<dbReference type="GO" id="GO:0003700">
    <property type="term" value="F:DNA-binding transcription factor activity"/>
    <property type="evidence" value="ECO:0007669"/>
    <property type="project" value="InterPro"/>
</dbReference>
<dbReference type="CDD" id="cd00090">
    <property type="entry name" value="HTH_ARSR"/>
    <property type="match status" value="1"/>
</dbReference>
<feature type="domain" description="HTH arsR-type" evidence="4">
    <location>
        <begin position="218"/>
        <end position="289"/>
    </location>
</feature>
<protein>
    <submittedName>
        <fullName evidence="5">DNA-binding transcriptional ArsR family regulator</fullName>
    </submittedName>
</protein>
<dbReference type="InterPro" id="IPR036388">
    <property type="entry name" value="WH-like_DNA-bd_sf"/>
</dbReference>
<dbReference type="PANTHER" id="PTHR43132:SF8">
    <property type="entry name" value="HTH-TYPE TRANSCRIPTIONAL REGULATOR KMTR"/>
    <property type="match status" value="1"/>
</dbReference>
<keyword evidence="6" id="KW-1185">Reference proteome</keyword>
<dbReference type="InterPro" id="IPR036390">
    <property type="entry name" value="WH_DNA-bd_sf"/>
</dbReference>
<accession>A0A7W7VX25</accession>
<dbReference type="Gene3D" id="1.10.10.10">
    <property type="entry name" value="Winged helix-like DNA-binding domain superfamily/Winged helix DNA-binding domain"/>
    <property type="match status" value="1"/>
</dbReference>
<name>A0A7W7VX25_KITKI</name>
<keyword evidence="3" id="KW-0804">Transcription</keyword>
<dbReference type="InterPro" id="IPR051011">
    <property type="entry name" value="Metal_resp_trans_reg"/>
</dbReference>
<dbReference type="GO" id="GO:0003677">
    <property type="term" value="F:DNA binding"/>
    <property type="evidence" value="ECO:0007669"/>
    <property type="project" value="UniProtKB-KW"/>
</dbReference>
<evidence type="ECO:0000256" key="3">
    <source>
        <dbReference type="ARBA" id="ARBA00023163"/>
    </source>
</evidence>